<keyword evidence="16" id="KW-1185">Reference proteome</keyword>
<evidence type="ECO:0000256" key="9">
    <source>
        <dbReference type="ARBA" id="ARBA00015933"/>
    </source>
</evidence>
<evidence type="ECO:0000256" key="5">
    <source>
        <dbReference type="ARBA" id="ARBA00004074"/>
    </source>
</evidence>
<dbReference type="PANTHER" id="PTHR11845:SF13">
    <property type="entry name" value="5'-DEOXYNUCLEOTIDASE HDDC2"/>
    <property type="match status" value="1"/>
</dbReference>
<dbReference type="PANTHER" id="PTHR11845">
    <property type="entry name" value="5'-DEOXYNUCLEOTIDASE HDDC2"/>
    <property type="match status" value="1"/>
</dbReference>
<dbReference type="InterPro" id="IPR039356">
    <property type="entry name" value="YfbR/HDDC2"/>
</dbReference>
<evidence type="ECO:0000256" key="2">
    <source>
        <dbReference type="ARBA" id="ARBA00001936"/>
    </source>
</evidence>
<evidence type="ECO:0000256" key="7">
    <source>
        <dbReference type="ARBA" id="ARBA00011738"/>
    </source>
</evidence>
<evidence type="ECO:0000256" key="13">
    <source>
        <dbReference type="ARBA" id="ARBA00032735"/>
    </source>
</evidence>
<evidence type="ECO:0000256" key="4">
    <source>
        <dbReference type="ARBA" id="ARBA00001946"/>
    </source>
</evidence>
<reference evidence="15" key="1">
    <citation type="submission" date="2022-01" db="UniProtKB">
        <authorList>
            <consortium name="EnsemblMetazoa"/>
        </authorList>
    </citation>
    <scope>IDENTIFICATION</scope>
</reference>
<dbReference type="OMA" id="TWRLCLM"/>
<dbReference type="GO" id="GO:0005737">
    <property type="term" value="C:cytoplasm"/>
    <property type="evidence" value="ECO:0007669"/>
    <property type="project" value="TreeGrafter"/>
</dbReference>
<dbReference type="Proteomes" id="UP000494040">
    <property type="component" value="Unassembled WGS sequence"/>
</dbReference>
<keyword evidence="10" id="KW-0479">Metal-binding</keyword>
<dbReference type="Pfam" id="PF13023">
    <property type="entry name" value="HD_3"/>
    <property type="match status" value="1"/>
</dbReference>
<dbReference type="InterPro" id="IPR003607">
    <property type="entry name" value="HD/PDEase_dom"/>
</dbReference>
<evidence type="ECO:0000256" key="3">
    <source>
        <dbReference type="ARBA" id="ARBA00001941"/>
    </source>
</evidence>
<comment type="cofactor">
    <cofactor evidence="2">
        <name>Mn(2+)</name>
        <dbReference type="ChEBI" id="CHEBI:29035"/>
    </cofactor>
</comment>
<evidence type="ECO:0000256" key="12">
    <source>
        <dbReference type="ARBA" id="ARBA00022842"/>
    </source>
</evidence>
<evidence type="ECO:0000256" key="1">
    <source>
        <dbReference type="ARBA" id="ARBA00001638"/>
    </source>
</evidence>
<comment type="function">
    <text evidence="5">Catalyzes the dephosphorylation of the nucleoside 5'-monophosphates deoxyadenosine monophosphate (dAMP), deoxycytidine monophosphate (dCMP), deoxyguanosine monophosphate (dGMP) and deoxythymidine monophosphate (dTMP).</text>
</comment>
<keyword evidence="12" id="KW-0460">Magnesium</keyword>
<evidence type="ECO:0000313" key="15">
    <source>
        <dbReference type="EnsemblMetazoa" id="XP_014240065.2"/>
    </source>
</evidence>
<evidence type="ECO:0000256" key="10">
    <source>
        <dbReference type="ARBA" id="ARBA00022723"/>
    </source>
</evidence>
<evidence type="ECO:0000259" key="14">
    <source>
        <dbReference type="SMART" id="SM00471"/>
    </source>
</evidence>
<proteinExistence type="inferred from homology"/>
<evidence type="ECO:0000313" key="16">
    <source>
        <dbReference type="Proteomes" id="UP000494040"/>
    </source>
</evidence>
<dbReference type="OrthoDB" id="10254258at2759"/>
<evidence type="ECO:0000256" key="8">
    <source>
        <dbReference type="ARBA" id="ARBA00012964"/>
    </source>
</evidence>
<name>A0A8I6RA83_CIMLE</name>
<dbReference type="SUPFAM" id="SSF109604">
    <property type="entry name" value="HD-domain/PDEase-like"/>
    <property type="match status" value="1"/>
</dbReference>
<dbReference type="KEGG" id="clec:106661290"/>
<dbReference type="FunFam" id="1.10.3210.10:FF:000011">
    <property type="entry name" value="HD domain-containing protein 2"/>
    <property type="match status" value="1"/>
</dbReference>
<dbReference type="InterPro" id="IPR006674">
    <property type="entry name" value="HD_domain"/>
</dbReference>
<dbReference type="Gene3D" id="1.10.3210.10">
    <property type="entry name" value="Hypothetical protein af1432"/>
    <property type="match status" value="1"/>
</dbReference>
<comment type="catalytic activity">
    <reaction evidence="1">
        <text>a 2'-deoxyribonucleoside 5'-phosphate + H2O = a 2'-deoxyribonucleoside + phosphate</text>
        <dbReference type="Rhea" id="RHEA:36167"/>
        <dbReference type="ChEBI" id="CHEBI:15377"/>
        <dbReference type="ChEBI" id="CHEBI:18274"/>
        <dbReference type="ChEBI" id="CHEBI:43474"/>
        <dbReference type="ChEBI" id="CHEBI:65317"/>
        <dbReference type="EC" id="3.1.3.89"/>
    </reaction>
</comment>
<sequence length="187" mass="21700">MSASDYLEYLGLCNKLKHLKRTGWVLRNVKDPETVASHMYRMAMMTFLLEDPNLDRVKCLEMSLVHDLAESIVGDFTPVCDITPEKKHEIEMNAMEKISNIVGKRGDHLLNLFTEYEDQTTEEAKFVKELDRLDMILQAFEYEKAENDAGRLQEFFDSTQGKFKHPEVVRLVNELNKQRAQKIKGAE</sequence>
<keyword evidence="11" id="KW-0378">Hydrolase</keyword>
<feature type="domain" description="HD/PDEase" evidence="14">
    <location>
        <begin position="31"/>
        <end position="145"/>
    </location>
</feature>
<dbReference type="EC" id="3.1.3.89" evidence="8"/>
<dbReference type="GO" id="GO:0009159">
    <property type="term" value="P:deoxyribonucleoside monophosphate catabolic process"/>
    <property type="evidence" value="ECO:0007669"/>
    <property type="project" value="UniProtKB-ARBA"/>
</dbReference>
<protein>
    <recommendedName>
        <fullName evidence="9">5'-deoxynucleotidase HDDC2</fullName>
        <ecNumber evidence="8">3.1.3.89</ecNumber>
    </recommendedName>
    <alternativeName>
        <fullName evidence="13">HD domain-containing protein 2</fullName>
    </alternativeName>
</protein>
<evidence type="ECO:0000256" key="6">
    <source>
        <dbReference type="ARBA" id="ARBA00009999"/>
    </source>
</evidence>
<organism evidence="15 16">
    <name type="scientific">Cimex lectularius</name>
    <name type="common">Bed bug</name>
    <name type="synonym">Acanthia lectularia</name>
    <dbReference type="NCBI Taxonomy" id="79782"/>
    <lineage>
        <taxon>Eukaryota</taxon>
        <taxon>Metazoa</taxon>
        <taxon>Ecdysozoa</taxon>
        <taxon>Arthropoda</taxon>
        <taxon>Hexapoda</taxon>
        <taxon>Insecta</taxon>
        <taxon>Pterygota</taxon>
        <taxon>Neoptera</taxon>
        <taxon>Paraneoptera</taxon>
        <taxon>Hemiptera</taxon>
        <taxon>Heteroptera</taxon>
        <taxon>Panheteroptera</taxon>
        <taxon>Cimicomorpha</taxon>
        <taxon>Cimicidae</taxon>
        <taxon>Cimex</taxon>
    </lineage>
</organism>
<dbReference type="EnsemblMetazoa" id="XM_014384579.2">
    <property type="protein sequence ID" value="XP_014240065.2"/>
    <property type="gene ID" value="LOC106661290"/>
</dbReference>
<dbReference type="GO" id="GO:0046872">
    <property type="term" value="F:metal ion binding"/>
    <property type="evidence" value="ECO:0007669"/>
    <property type="project" value="UniProtKB-KW"/>
</dbReference>
<dbReference type="RefSeq" id="XP_014240065.2">
    <property type="nucleotide sequence ID" value="XM_014384579.2"/>
</dbReference>
<comment type="subunit">
    <text evidence="7">Homodimer.</text>
</comment>
<dbReference type="GeneID" id="106661290"/>
<comment type="similarity">
    <text evidence="6">Belongs to the HDDC2 family.</text>
</comment>
<dbReference type="GO" id="GO:0002953">
    <property type="term" value="F:5'-deoxynucleotidase activity"/>
    <property type="evidence" value="ECO:0007669"/>
    <property type="project" value="UniProtKB-EC"/>
</dbReference>
<evidence type="ECO:0000256" key="11">
    <source>
        <dbReference type="ARBA" id="ARBA00022801"/>
    </source>
</evidence>
<comment type="cofactor">
    <cofactor evidence="3">
        <name>Co(2+)</name>
        <dbReference type="ChEBI" id="CHEBI:48828"/>
    </cofactor>
</comment>
<comment type="cofactor">
    <cofactor evidence="4">
        <name>Mg(2+)</name>
        <dbReference type="ChEBI" id="CHEBI:18420"/>
    </cofactor>
</comment>
<dbReference type="SMART" id="SM00471">
    <property type="entry name" value="HDc"/>
    <property type="match status" value="1"/>
</dbReference>
<accession>A0A8I6RA83</accession>
<dbReference type="AlphaFoldDB" id="A0A8I6RA83"/>